<proteinExistence type="predicted"/>
<protein>
    <submittedName>
        <fullName evidence="3">XRE family transcriptional regulator</fullName>
    </submittedName>
</protein>
<dbReference type="EMBL" id="QWDM01000019">
    <property type="protein sequence ID" value="RUT68235.1"/>
    <property type="molecule type" value="Genomic_DNA"/>
</dbReference>
<dbReference type="GO" id="GO:0003677">
    <property type="term" value="F:DNA binding"/>
    <property type="evidence" value="ECO:0007669"/>
    <property type="project" value="UniProtKB-KW"/>
</dbReference>
<feature type="domain" description="HTH cro/C1-type" evidence="2">
    <location>
        <begin position="18"/>
        <end position="72"/>
    </location>
</feature>
<dbReference type="Pfam" id="PF01381">
    <property type="entry name" value="HTH_3"/>
    <property type="match status" value="1"/>
</dbReference>
<comment type="caution">
    <text evidence="3">The sequence shown here is derived from an EMBL/GenBank/DDBJ whole genome shotgun (WGS) entry which is preliminary data.</text>
</comment>
<dbReference type="CDD" id="cd00093">
    <property type="entry name" value="HTH_XRE"/>
    <property type="match status" value="1"/>
</dbReference>
<organism evidence="3 4">
    <name type="scientific">Flavobacterium cupreum</name>
    <dbReference type="NCBI Taxonomy" id="2133766"/>
    <lineage>
        <taxon>Bacteria</taxon>
        <taxon>Pseudomonadati</taxon>
        <taxon>Bacteroidota</taxon>
        <taxon>Flavobacteriia</taxon>
        <taxon>Flavobacteriales</taxon>
        <taxon>Flavobacteriaceae</taxon>
        <taxon>Flavobacterium</taxon>
    </lineage>
</organism>
<gene>
    <name evidence="3" type="ORF">D0817_22155</name>
</gene>
<name>A0A434A1K4_9FLAO</name>
<evidence type="ECO:0000256" key="1">
    <source>
        <dbReference type="ARBA" id="ARBA00023125"/>
    </source>
</evidence>
<dbReference type="Gene3D" id="1.10.260.40">
    <property type="entry name" value="lambda repressor-like DNA-binding domains"/>
    <property type="match status" value="1"/>
</dbReference>
<dbReference type="InterPro" id="IPR001387">
    <property type="entry name" value="Cro/C1-type_HTH"/>
</dbReference>
<dbReference type="PANTHER" id="PTHR46558:SF4">
    <property type="entry name" value="DNA-BIDING PHAGE PROTEIN"/>
    <property type="match status" value="1"/>
</dbReference>
<dbReference type="OrthoDB" id="7859381at2"/>
<keyword evidence="4" id="KW-1185">Reference proteome</keyword>
<evidence type="ECO:0000259" key="2">
    <source>
        <dbReference type="PROSITE" id="PS50943"/>
    </source>
</evidence>
<keyword evidence="1" id="KW-0238">DNA-binding</keyword>
<dbReference type="AlphaFoldDB" id="A0A434A1K4"/>
<dbReference type="SUPFAM" id="SSF47413">
    <property type="entry name" value="lambda repressor-like DNA-binding domains"/>
    <property type="match status" value="1"/>
</dbReference>
<dbReference type="SMART" id="SM00530">
    <property type="entry name" value="HTH_XRE"/>
    <property type="match status" value="1"/>
</dbReference>
<reference evidence="4" key="1">
    <citation type="journal article" date="2019" name="Syst. Appl. Microbiol.">
        <title>Flavobacterium circumlabens sp. nov. and Flavobacterium cupreum sp. nov., two psychrotrophic species isolated from Antarctic environmental samples.</title>
        <authorList>
            <person name="Kralova S."/>
            <person name="Busse H.-J."/>
            <person name="Svec P."/>
            <person name="Maslanova I."/>
            <person name="Stankova E."/>
            <person name="Bartak M."/>
            <person name="Sedlacek I."/>
        </authorList>
    </citation>
    <scope>NUCLEOTIDE SEQUENCE [LARGE SCALE GENOMIC DNA]</scope>
    <source>
        <strain evidence="4">CCM 8825</strain>
    </source>
</reference>
<dbReference type="PANTHER" id="PTHR46558">
    <property type="entry name" value="TRACRIPTIONAL REGULATORY PROTEIN-RELATED-RELATED"/>
    <property type="match status" value="1"/>
</dbReference>
<accession>A0A434A1K4</accession>
<dbReference type="Proteomes" id="UP000288102">
    <property type="component" value="Unassembled WGS sequence"/>
</dbReference>
<sequence>MFTAENSGYMNRIVGNKLKKLRQAKDMSQEEVANGLCMSQSAYARIERGESCSWASYMNRICEFFQLTPEELVKDEEEPIAKNNDLIKENKTLNALLNAYGKIIMMREGEILVLKAIIKGLKSNTQE</sequence>
<dbReference type="InterPro" id="IPR010982">
    <property type="entry name" value="Lambda_DNA-bd_dom_sf"/>
</dbReference>
<evidence type="ECO:0000313" key="4">
    <source>
        <dbReference type="Proteomes" id="UP000288102"/>
    </source>
</evidence>
<dbReference type="PROSITE" id="PS50943">
    <property type="entry name" value="HTH_CROC1"/>
    <property type="match status" value="1"/>
</dbReference>
<evidence type="ECO:0000313" key="3">
    <source>
        <dbReference type="EMBL" id="RUT68235.1"/>
    </source>
</evidence>